<keyword evidence="9" id="KW-0492">Microsome</keyword>
<dbReference type="GO" id="GO:0008395">
    <property type="term" value="F:steroid hydroxylase activity"/>
    <property type="evidence" value="ECO:0007669"/>
    <property type="project" value="TreeGrafter"/>
</dbReference>
<dbReference type="InterPro" id="IPR036396">
    <property type="entry name" value="Cyt_P450_sf"/>
</dbReference>
<evidence type="ECO:0000313" key="19">
    <source>
        <dbReference type="EMBL" id="KAI1883293.1"/>
    </source>
</evidence>
<dbReference type="GO" id="GO:0005506">
    <property type="term" value="F:iron ion binding"/>
    <property type="evidence" value="ECO:0007669"/>
    <property type="project" value="InterPro"/>
</dbReference>
<dbReference type="PROSITE" id="PS00086">
    <property type="entry name" value="CYTOCHROME_P450"/>
    <property type="match status" value="1"/>
</dbReference>
<evidence type="ECO:0000256" key="3">
    <source>
        <dbReference type="ARBA" id="ARBA00004406"/>
    </source>
</evidence>
<evidence type="ECO:0000256" key="7">
    <source>
        <dbReference type="ARBA" id="ARBA00022723"/>
    </source>
</evidence>
<feature type="binding site" description="axial binding residue" evidence="16">
    <location>
        <position position="454"/>
    </location>
    <ligand>
        <name>heme</name>
        <dbReference type="ChEBI" id="CHEBI:30413"/>
    </ligand>
    <ligandPart>
        <name>Fe</name>
        <dbReference type="ChEBI" id="CHEBI:18248"/>
    </ligandPart>
</feature>
<evidence type="ECO:0000256" key="18">
    <source>
        <dbReference type="SAM" id="Phobius"/>
    </source>
</evidence>
<dbReference type="InterPro" id="IPR017972">
    <property type="entry name" value="Cyt_P450_CS"/>
</dbReference>
<evidence type="ECO:0000256" key="4">
    <source>
        <dbReference type="ARBA" id="ARBA00010617"/>
    </source>
</evidence>
<evidence type="ECO:0000256" key="1">
    <source>
        <dbReference type="ARBA" id="ARBA00001971"/>
    </source>
</evidence>
<dbReference type="PANTHER" id="PTHR24302">
    <property type="entry name" value="CYTOCHROME P450 FAMILY 3"/>
    <property type="match status" value="1"/>
</dbReference>
<evidence type="ECO:0000256" key="12">
    <source>
        <dbReference type="ARBA" id="ARBA00023033"/>
    </source>
</evidence>
<evidence type="ECO:0000256" key="14">
    <source>
        <dbReference type="ARBA" id="ARBA00043906"/>
    </source>
</evidence>
<dbReference type="OrthoDB" id="1470350at2759"/>
<evidence type="ECO:0000256" key="9">
    <source>
        <dbReference type="ARBA" id="ARBA00022848"/>
    </source>
</evidence>
<evidence type="ECO:0000256" key="10">
    <source>
        <dbReference type="ARBA" id="ARBA00023002"/>
    </source>
</evidence>
<dbReference type="Gene3D" id="1.10.630.10">
    <property type="entry name" value="Cytochrome P450"/>
    <property type="match status" value="1"/>
</dbReference>
<sequence length="514" mass="57857">MVTMDFSGFSAATLTLLITLICLLVVYGYRPVGFFEKLGIPGPKPVPFLGSLGEYVQGIAAMDLNNFKKYGRIWGFFEGHHPVLATVDTKMIKTIFVKECFTNFTNRRYFRFLGKMNNSLSNVHGATWRRGRSAISPLFSGSRLKEVFVLMEPHSEKLVKNLQVKDSCEEGLDIHEIWTDFCLDALVGAILSIDTDAISNPKNPTVVRMKRTFKFDFTNPILGLSVIFPFLDPLLEMGNLSVFPKADMDSFYAAFEKVKEDREKGVQKDRVDFLKMMLESQLSNSVISESNIDAHGNALKGLTHYEILCTMMIFLLGGLETTSKSLAFVAHSLATNPDVMKKLLDEIDGVLPEKTPLTYEKLAAMEYLDMVLYETLRLYPVLQRLERVCTKTININGVTVPKGTVVTVPLHALHQDPQLWPEPDIFNPERFSKENRIRMDPYAFLPFGAGPRNCIGMRFARILMKLPLVQVLRQFSFAACTETEVPLQLDIAPILSPKNPIKVKLVPRGPVTKG</sequence>
<evidence type="ECO:0000256" key="11">
    <source>
        <dbReference type="ARBA" id="ARBA00023004"/>
    </source>
</evidence>
<reference evidence="19" key="1">
    <citation type="submission" date="2021-01" db="EMBL/GenBank/DDBJ databases">
        <authorList>
            <person name="Zahm M."/>
            <person name="Roques C."/>
            <person name="Cabau C."/>
            <person name="Klopp C."/>
            <person name="Donnadieu C."/>
            <person name="Jouanno E."/>
            <person name="Lampietro C."/>
            <person name="Louis A."/>
            <person name="Herpin A."/>
            <person name="Echchiki A."/>
            <person name="Berthelot C."/>
            <person name="Parey E."/>
            <person name="Roest-Crollius H."/>
            <person name="Braasch I."/>
            <person name="Postlethwait J."/>
            <person name="Bobe J."/>
            <person name="Montfort J."/>
            <person name="Bouchez O."/>
            <person name="Begum T."/>
            <person name="Mejri S."/>
            <person name="Adams A."/>
            <person name="Chen W.-J."/>
            <person name="Guiguen Y."/>
        </authorList>
    </citation>
    <scope>NUCLEOTIDE SEQUENCE</scope>
    <source>
        <tissue evidence="19">Blood</tissue>
    </source>
</reference>
<dbReference type="PRINTS" id="PR00385">
    <property type="entry name" value="P450"/>
</dbReference>
<evidence type="ECO:0000313" key="20">
    <source>
        <dbReference type="Proteomes" id="UP000829720"/>
    </source>
</evidence>
<evidence type="ECO:0000256" key="17">
    <source>
        <dbReference type="RuleBase" id="RU000461"/>
    </source>
</evidence>
<dbReference type="GO" id="GO:0016712">
    <property type="term" value="F:oxidoreductase activity, acting on paired donors, with incorporation or reduction of molecular oxygen, reduced flavin or flavoprotein as one donor, and incorporation of one atom of oxygen"/>
    <property type="evidence" value="ECO:0007669"/>
    <property type="project" value="UniProtKB-EC"/>
</dbReference>
<comment type="similarity">
    <text evidence="4 17">Belongs to the cytochrome P450 family.</text>
</comment>
<dbReference type="GO" id="GO:0005789">
    <property type="term" value="C:endoplasmic reticulum membrane"/>
    <property type="evidence" value="ECO:0007669"/>
    <property type="project" value="UniProtKB-SubCell"/>
</dbReference>
<name>A0A8T3CEC3_9TELE</name>
<keyword evidence="13 18" id="KW-0472">Membrane</keyword>
<comment type="subcellular location">
    <subcellularLocation>
        <location evidence="3">Endoplasmic reticulum membrane</location>
        <topology evidence="3">Peripheral membrane protein</topology>
    </subcellularLocation>
    <subcellularLocation>
        <location evidence="2">Microsome membrane</location>
        <topology evidence="2">Peripheral membrane protein</topology>
    </subcellularLocation>
</comment>
<feature type="transmembrane region" description="Helical" evidence="18">
    <location>
        <begin position="6"/>
        <end position="29"/>
    </location>
</feature>
<evidence type="ECO:0000256" key="8">
    <source>
        <dbReference type="ARBA" id="ARBA00022824"/>
    </source>
</evidence>
<dbReference type="AlphaFoldDB" id="A0A8T3CEC3"/>
<dbReference type="InterPro" id="IPR001128">
    <property type="entry name" value="Cyt_P450"/>
</dbReference>
<evidence type="ECO:0000256" key="15">
    <source>
        <dbReference type="ARBA" id="ARBA00047827"/>
    </source>
</evidence>
<organism evidence="19 20">
    <name type="scientific">Albula goreensis</name>
    <dbReference type="NCBI Taxonomy" id="1534307"/>
    <lineage>
        <taxon>Eukaryota</taxon>
        <taxon>Metazoa</taxon>
        <taxon>Chordata</taxon>
        <taxon>Craniata</taxon>
        <taxon>Vertebrata</taxon>
        <taxon>Euteleostomi</taxon>
        <taxon>Actinopterygii</taxon>
        <taxon>Neopterygii</taxon>
        <taxon>Teleostei</taxon>
        <taxon>Albuliformes</taxon>
        <taxon>Albulidae</taxon>
        <taxon>Albula</taxon>
    </lineage>
</organism>
<comment type="caution">
    <text evidence="19">The sequence shown here is derived from an EMBL/GenBank/DDBJ whole genome shotgun (WGS) entry which is preliminary data.</text>
</comment>
<dbReference type="InterPro" id="IPR002401">
    <property type="entry name" value="Cyt_P450_E_grp-I"/>
</dbReference>
<keyword evidence="6 16" id="KW-0349">Heme</keyword>
<keyword evidence="20" id="KW-1185">Reference proteome</keyword>
<proteinExistence type="inferred from homology"/>
<accession>A0A8T3CEC3</accession>
<keyword evidence="18" id="KW-0812">Transmembrane</keyword>
<comment type="function">
    <text evidence="14">Cytochromes P450 are a group of heme-thiolate monooxygenases. They oxidize a variety of structurally unrelated compounds, including steroids, fatty acids, and xenobiotics.</text>
</comment>
<dbReference type="SUPFAM" id="SSF48264">
    <property type="entry name" value="Cytochrome P450"/>
    <property type="match status" value="1"/>
</dbReference>
<protein>
    <recommendedName>
        <fullName evidence="5">unspecific monooxygenase</fullName>
        <ecNumber evidence="5">1.14.14.1</ecNumber>
    </recommendedName>
</protein>
<dbReference type="GO" id="GO:0020037">
    <property type="term" value="F:heme binding"/>
    <property type="evidence" value="ECO:0007669"/>
    <property type="project" value="InterPro"/>
</dbReference>
<keyword evidence="10 17" id="KW-0560">Oxidoreductase</keyword>
<keyword evidence="7 16" id="KW-0479">Metal-binding</keyword>
<dbReference type="PANTHER" id="PTHR24302:SF15">
    <property type="entry name" value="FATTY-ACID PEROXYGENASE"/>
    <property type="match status" value="1"/>
</dbReference>
<keyword evidence="11 16" id="KW-0408">Iron</keyword>
<evidence type="ECO:0000256" key="13">
    <source>
        <dbReference type="ARBA" id="ARBA00023136"/>
    </source>
</evidence>
<dbReference type="PRINTS" id="PR00463">
    <property type="entry name" value="EP450I"/>
</dbReference>
<keyword evidence="8" id="KW-0256">Endoplasmic reticulum</keyword>
<evidence type="ECO:0000256" key="5">
    <source>
        <dbReference type="ARBA" id="ARBA00012109"/>
    </source>
</evidence>
<evidence type="ECO:0000256" key="2">
    <source>
        <dbReference type="ARBA" id="ARBA00004174"/>
    </source>
</evidence>
<dbReference type="Pfam" id="PF00067">
    <property type="entry name" value="p450"/>
    <property type="match status" value="1"/>
</dbReference>
<dbReference type="EC" id="1.14.14.1" evidence="5"/>
<evidence type="ECO:0000256" key="16">
    <source>
        <dbReference type="PIRSR" id="PIRSR602401-1"/>
    </source>
</evidence>
<comment type="cofactor">
    <cofactor evidence="1 16">
        <name>heme</name>
        <dbReference type="ChEBI" id="CHEBI:30413"/>
    </cofactor>
</comment>
<dbReference type="EMBL" id="JAERUA010000024">
    <property type="protein sequence ID" value="KAI1883293.1"/>
    <property type="molecule type" value="Genomic_DNA"/>
</dbReference>
<evidence type="ECO:0000256" key="6">
    <source>
        <dbReference type="ARBA" id="ARBA00022617"/>
    </source>
</evidence>
<keyword evidence="12 17" id="KW-0503">Monooxygenase</keyword>
<dbReference type="InterPro" id="IPR050705">
    <property type="entry name" value="Cytochrome_P450_3A"/>
</dbReference>
<comment type="catalytic activity">
    <reaction evidence="15">
        <text>an organic molecule + reduced [NADPH--hemoprotein reductase] + O2 = an alcohol + oxidized [NADPH--hemoprotein reductase] + H2O + H(+)</text>
        <dbReference type="Rhea" id="RHEA:17149"/>
        <dbReference type="Rhea" id="RHEA-COMP:11964"/>
        <dbReference type="Rhea" id="RHEA-COMP:11965"/>
        <dbReference type="ChEBI" id="CHEBI:15377"/>
        <dbReference type="ChEBI" id="CHEBI:15378"/>
        <dbReference type="ChEBI" id="CHEBI:15379"/>
        <dbReference type="ChEBI" id="CHEBI:30879"/>
        <dbReference type="ChEBI" id="CHEBI:57618"/>
        <dbReference type="ChEBI" id="CHEBI:58210"/>
        <dbReference type="ChEBI" id="CHEBI:142491"/>
        <dbReference type="EC" id="1.14.14.1"/>
    </reaction>
</comment>
<dbReference type="FunFam" id="1.10.630.10:FF:000003">
    <property type="entry name" value="cytochrome P450 3A12-like isoform X2"/>
    <property type="match status" value="1"/>
</dbReference>
<gene>
    <name evidence="19" type="ORF">AGOR_G00243710</name>
</gene>
<keyword evidence="18" id="KW-1133">Transmembrane helix</keyword>
<dbReference type="Proteomes" id="UP000829720">
    <property type="component" value="Unassembled WGS sequence"/>
</dbReference>